<dbReference type="GO" id="GO:0005634">
    <property type="term" value="C:nucleus"/>
    <property type="evidence" value="ECO:0007669"/>
    <property type="project" value="UniProtKB-SubCell"/>
</dbReference>
<dbReference type="Pfam" id="PF11951">
    <property type="entry name" value="Fungal_trans_2"/>
    <property type="match status" value="1"/>
</dbReference>
<dbReference type="EMBL" id="JAWWNJ010000131">
    <property type="protein sequence ID" value="KAK6987577.1"/>
    <property type="molecule type" value="Genomic_DNA"/>
</dbReference>
<comment type="caution">
    <text evidence="4">The sequence shown here is derived from an EMBL/GenBank/DDBJ whole genome shotgun (WGS) entry which is preliminary data.</text>
</comment>
<organism evidence="4 5">
    <name type="scientific">Favolaschia claudopus</name>
    <dbReference type="NCBI Taxonomy" id="2862362"/>
    <lineage>
        <taxon>Eukaryota</taxon>
        <taxon>Fungi</taxon>
        <taxon>Dikarya</taxon>
        <taxon>Basidiomycota</taxon>
        <taxon>Agaricomycotina</taxon>
        <taxon>Agaricomycetes</taxon>
        <taxon>Agaricomycetidae</taxon>
        <taxon>Agaricales</taxon>
        <taxon>Marasmiineae</taxon>
        <taxon>Mycenaceae</taxon>
        <taxon>Favolaschia</taxon>
    </lineage>
</organism>
<dbReference type="AlphaFoldDB" id="A0AAV9ZME6"/>
<comment type="subcellular location">
    <subcellularLocation>
        <location evidence="1">Nucleus</location>
    </subcellularLocation>
</comment>
<evidence type="ECO:0000256" key="2">
    <source>
        <dbReference type="ARBA" id="ARBA00023242"/>
    </source>
</evidence>
<feature type="chain" id="PRO_5043541629" evidence="3">
    <location>
        <begin position="20"/>
        <end position="650"/>
    </location>
</feature>
<evidence type="ECO:0000256" key="1">
    <source>
        <dbReference type="ARBA" id="ARBA00004123"/>
    </source>
</evidence>
<proteinExistence type="predicted"/>
<dbReference type="Proteomes" id="UP001362999">
    <property type="component" value="Unassembled WGS sequence"/>
</dbReference>
<keyword evidence="5" id="KW-1185">Reference proteome</keyword>
<accession>A0AAV9ZME6</accession>
<gene>
    <name evidence="4" type="ORF">R3P38DRAFT_3101873</name>
</gene>
<keyword evidence="2" id="KW-0539">Nucleus</keyword>
<evidence type="ECO:0000256" key="3">
    <source>
        <dbReference type="SAM" id="SignalP"/>
    </source>
</evidence>
<dbReference type="PANTHER" id="PTHR37534">
    <property type="entry name" value="TRANSCRIPTIONAL ACTIVATOR PROTEIN UGA3"/>
    <property type="match status" value="1"/>
</dbReference>
<evidence type="ECO:0000313" key="5">
    <source>
        <dbReference type="Proteomes" id="UP001362999"/>
    </source>
</evidence>
<dbReference type="InterPro" id="IPR021858">
    <property type="entry name" value="Fun_TF"/>
</dbReference>
<evidence type="ECO:0000313" key="4">
    <source>
        <dbReference type="EMBL" id="KAK6987577.1"/>
    </source>
</evidence>
<sequence length="650" mass="72479">MLGGFRLWYLLIRLLHAQAHVDWPRNPLPAPVTINGGTGGAGGASRFWDGGAGGNGEGPQIHHPAVATYNVQGNVHYSYHYSSSYCTCNCNSNCNCGDSVSKPTAEVVLEVDRIVRKVRQVAEYIHGKEERTVAIIYYNLYRLFPPDRSKHWQSNPRDTFNDFLFGDPDSIAVAATAIAAWSQHGIANLSQAVVHGRFPVYASSFSDTYHARFEDEDMWYGLPIVEDDCNMVVNNIPLSALFNMQYFPSKPGGANDELVTHYLGNVMELQHLLADRSQIQSILIPSVTSPSAAQHAARLLAAIHSQRATYRSHSFIALQVRNTARQYEELLQVLQETRHSEDDALAAISIISSFLFDGGSGAWQAWLKVSYDYARSVFQHHDPKDTLQKCSERTRFIVKTAIWFDVLAAVTTQESPRFLRYIHELYSPENSSIYDPALPSPPALSMLSVMGCENQIVWALAEASDLAVWKRTQQEQGHLSMPELVQRGTRLEQYLTNKSPSYLNCTTAKTDKEIARELSSDIFRGATLVYVRSIVSGDFPHVHEITQAILETMGYARTTVSHGQKVYSSVVRSTVFAFFICGALSDDPQVHKQVEELLSLSEEDPSLSTMGNASSIRRLLDKIWAGRRTTGACAPVPWRDVLKDANMLLV</sequence>
<protein>
    <submittedName>
        <fullName evidence="4">Fungal-specific transcription factor domain-containing protein</fullName>
    </submittedName>
</protein>
<feature type="signal peptide" evidence="3">
    <location>
        <begin position="1"/>
        <end position="19"/>
    </location>
</feature>
<keyword evidence="3" id="KW-0732">Signal</keyword>
<reference evidence="4 5" key="1">
    <citation type="journal article" date="2024" name="J Genomics">
        <title>Draft genome sequencing and assembly of Favolaschia claudopus CIRM-BRFM 2984 isolated from oak limbs.</title>
        <authorList>
            <person name="Navarro D."/>
            <person name="Drula E."/>
            <person name="Chaduli D."/>
            <person name="Cazenave R."/>
            <person name="Ahrendt S."/>
            <person name="Wang J."/>
            <person name="Lipzen A."/>
            <person name="Daum C."/>
            <person name="Barry K."/>
            <person name="Grigoriev I.V."/>
            <person name="Favel A."/>
            <person name="Rosso M.N."/>
            <person name="Martin F."/>
        </authorList>
    </citation>
    <scope>NUCLEOTIDE SEQUENCE [LARGE SCALE GENOMIC DNA]</scope>
    <source>
        <strain evidence="4 5">CIRM-BRFM 2984</strain>
    </source>
</reference>
<name>A0AAV9ZME6_9AGAR</name>
<dbReference type="PANTHER" id="PTHR37534:SF20">
    <property type="entry name" value="PRO1A C6 ZINK-FINGER PROTEIN"/>
    <property type="match status" value="1"/>
</dbReference>